<dbReference type="AlphaFoldDB" id="A0A1B9GXV3"/>
<evidence type="ECO:0000256" key="6">
    <source>
        <dbReference type="ARBA" id="ARBA00022989"/>
    </source>
</evidence>
<dbReference type="GO" id="GO:0005789">
    <property type="term" value="C:endoplasmic reticulum membrane"/>
    <property type="evidence" value="ECO:0007669"/>
    <property type="project" value="UniProtKB-SubCell"/>
</dbReference>
<proteinExistence type="predicted"/>
<dbReference type="EMBL" id="KI669497">
    <property type="protein sequence ID" value="OCF35861.1"/>
    <property type="molecule type" value="Genomic_DNA"/>
</dbReference>
<feature type="transmembrane region" description="Helical" evidence="9">
    <location>
        <begin position="180"/>
        <end position="204"/>
    </location>
</feature>
<organism evidence="10 11">
    <name type="scientific">Kwoniella heveanensis BCC8398</name>
    <dbReference type="NCBI Taxonomy" id="1296120"/>
    <lineage>
        <taxon>Eukaryota</taxon>
        <taxon>Fungi</taxon>
        <taxon>Dikarya</taxon>
        <taxon>Basidiomycota</taxon>
        <taxon>Agaricomycotina</taxon>
        <taxon>Tremellomycetes</taxon>
        <taxon>Tremellales</taxon>
        <taxon>Cryptococcaceae</taxon>
        <taxon>Kwoniella</taxon>
    </lineage>
</organism>
<reference evidence="11" key="2">
    <citation type="submission" date="2013-12" db="EMBL/GenBank/DDBJ databases">
        <title>Evolution of pathogenesis and genome organization in the Tremellales.</title>
        <authorList>
            <person name="Cuomo C."/>
            <person name="Litvintseva A."/>
            <person name="Heitman J."/>
            <person name="Chen Y."/>
            <person name="Sun S."/>
            <person name="Springer D."/>
            <person name="Dromer F."/>
            <person name="Young S."/>
            <person name="Zeng Q."/>
            <person name="Chapman S."/>
            <person name="Gujja S."/>
            <person name="Saif S."/>
            <person name="Birren B."/>
        </authorList>
    </citation>
    <scope>NUCLEOTIDE SEQUENCE [LARGE SCALE GENOMIC DNA]</scope>
    <source>
        <strain evidence="11">BCC8398</strain>
    </source>
</reference>
<feature type="region of interest" description="Disordered" evidence="8">
    <location>
        <begin position="62"/>
        <end position="81"/>
    </location>
</feature>
<dbReference type="OrthoDB" id="17366at2759"/>
<keyword evidence="4 9" id="KW-0812">Transmembrane</keyword>
<dbReference type="GO" id="GO:0006506">
    <property type="term" value="P:GPI anchor biosynthetic process"/>
    <property type="evidence" value="ECO:0007669"/>
    <property type="project" value="UniProtKB-UniPathway"/>
</dbReference>
<keyword evidence="5" id="KW-0256">Endoplasmic reticulum</keyword>
<evidence type="ECO:0000256" key="4">
    <source>
        <dbReference type="ARBA" id="ARBA00022692"/>
    </source>
</evidence>
<protein>
    <recommendedName>
        <fullName evidence="12">Phosphatidylinositol glycan, class F</fullName>
    </recommendedName>
</protein>
<feature type="transmembrane region" description="Helical" evidence="9">
    <location>
        <begin position="25"/>
        <end position="43"/>
    </location>
</feature>
<dbReference type="Pfam" id="PF06699">
    <property type="entry name" value="PIG-F"/>
    <property type="match status" value="1"/>
</dbReference>
<feature type="transmembrane region" description="Helical" evidence="9">
    <location>
        <begin position="147"/>
        <end position="168"/>
    </location>
</feature>
<evidence type="ECO:0000256" key="8">
    <source>
        <dbReference type="SAM" id="MobiDB-lite"/>
    </source>
</evidence>
<name>A0A1B9GXV3_9TREE</name>
<feature type="transmembrane region" description="Helical" evidence="9">
    <location>
        <begin position="263"/>
        <end position="281"/>
    </location>
</feature>
<evidence type="ECO:0000256" key="7">
    <source>
        <dbReference type="ARBA" id="ARBA00023136"/>
    </source>
</evidence>
<dbReference type="InterPro" id="IPR009580">
    <property type="entry name" value="GPI_biosynthesis_protein_Pig-F"/>
</dbReference>
<evidence type="ECO:0000256" key="5">
    <source>
        <dbReference type="ARBA" id="ARBA00022824"/>
    </source>
</evidence>
<dbReference type="Proteomes" id="UP000092666">
    <property type="component" value="Unassembled WGS sequence"/>
</dbReference>
<evidence type="ECO:0000256" key="1">
    <source>
        <dbReference type="ARBA" id="ARBA00004477"/>
    </source>
</evidence>
<keyword evidence="11" id="KW-1185">Reference proteome</keyword>
<dbReference type="UniPathway" id="UPA00196"/>
<sequence length="314" mass="34504">MYKTKSPSSSTTPPKRAGTLPLKEYFALHAYLSTLLSLSFIFLPHSTPYVLSHINTVTKSQDGSGLIRQSSSADRPEHPFLTPITSQPTITMLWDVLGVGVCMAWWGARMLRWSTASKGEAQGQSKLVGENELSERQARTGKMLKRVGEAATATLAIAAVLFVILETLGAPLDSHILQTALLSIHLSLLTVWPVVHTFGVPSIYDKGLAARYRMTRLFCEFRPESPLERALVYPAVGALLGAWVGVIPIALDWDRPWQSYPLTPAFGSIIGFILAGFASFVRSAYEDTLNEVQLENSQNAESAASKNKRRKKKT</sequence>
<feature type="transmembrane region" description="Helical" evidence="9">
    <location>
        <begin position="231"/>
        <end position="251"/>
    </location>
</feature>
<feature type="compositionally biased region" description="Polar residues" evidence="8">
    <location>
        <begin position="62"/>
        <end position="73"/>
    </location>
</feature>
<evidence type="ECO:0000256" key="2">
    <source>
        <dbReference type="ARBA" id="ARBA00004687"/>
    </source>
</evidence>
<evidence type="ECO:0000313" key="11">
    <source>
        <dbReference type="Proteomes" id="UP000092666"/>
    </source>
</evidence>
<dbReference type="STRING" id="1296120.A0A1B9GXV3"/>
<evidence type="ECO:0008006" key="12">
    <source>
        <dbReference type="Google" id="ProtNLM"/>
    </source>
</evidence>
<comment type="pathway">
    <text evidence="2">Glycolipid biosynthesis; glycosylphosphatidylinositol-anchor biosynthesis.</text>
</comment>
<accession>A0A1B9GXV3</accession>
<comment type="subcellular location">
    <subcellularLocation>
        <location evidence="1">Endoplasmic reticulum membrane</location>
        <topology evidence="1">Multi-pass membrane protein</topology>
    </subcellularLocation>
</comment>
<keyword evidence="3" id="KW-0337">GPI-anchor biosynthesis</keyword>
<evidence type="ECO:0000313" key="10">
    <source>
        <dbReference type="EMBL" id="OCF35861.1"/>
    </source>
</evidence>
<feature type="transmembrane region" description="Helical" evidence="9">
    <location>
        <begin position="89"/>
        <end position="108"/>
    </location>
</feature>
<evidence type="ECO:0000256" key="3">
    <source>
        <dbReference type="ARBA" id="ARBA00022502"/>
    </source>
</evidence>
<evidence type="ECO:0000256" key="9">
    <source>
        <dbReference type="SAM" id="Phobius"/>
    </source>
</evidence>
<keyword evidence="7 9" id="KW-0472">Membrane</keyword>
<gene>
    <name evidence="10" type="ORF">I316_02354</name>
</gene>
<reference evidence="10 11" key="1">
    <citation type="submission" date="2013-07" db="EMBL/GenBank/DDBJ databases">
        <title>The Genome Sequence of Cryptococcus heveanensis BCC8398.</title>
        <authorList>
            <consortium name="The Broad Institute Genome Sequencing Platform"/>
            <person name="Cuomo C."/>
            <person name="Litvintseva A."/>
            <person name="Chen Y."/>
            <person name="Heitman J."/>
            <person name="Sun S."/>
            <person name="Springer D."/>
            <person name="Dromer F."/>
            <person name="Young S.K."/>
            <person name="Zeng Q."/>
            <person name="Gargeya S."/>
            <person name="Fitzgerald M."/>
            <person name="Abouelleil A."/>
            <person name="Alvarado L."/>
            <person name="Berlin A.M."/>
            <person name="Chapman S.B."/>
            <person name="Dewar J."/>
            <person name="Goldberg J."/>
            <person name="Griggs A."/>
            <person name="Gujja S."/>
            <person name="Hansen M."/>
            <person name="Howarth C."/>
            <person name="Imamovic A."/>
            <person name="Larimer J."/>
            <person name="McCowan C."/>
            <person name="Murphy C."/>
            <person name="Pearson M."/>
            <person name="Priest M."/>
            <person name="Roberts A."/>
            <person name="Saif S."/>
            <person name="Shea T."/>
            <person name="Sykes S."/>
            <person name="Wortman J."/>
            <person name="Nusbaum C."/>
            <person name="Birren B."/>
        </authorList>
    </citation>
    <scope>NUCLEOTIDE SEQUENCE [LARGE SCALE GENOMIC DNA]</scope>
    <source>
        <strain evidence="10 11">BCC8398</strain>
    </source>
</reference>
<keyword evidence="6 9" id="KW-1133">Transmembrane helix</keyword>